<dbReference type="Pfam" id="PF00795">
    <property type="entry name" value="CN_hydrolase"/>
    <property type="match status" value="1"/>
</dbReference>
<dbReference type="Pfam" id="PF20154">
    <property type="entry name" value="LNT_N"/>
    <property type="match status" value="1"/>
</dbReference>
<accession>A0ABT9JQH3</accession>
<reference evidence="12" key="1">
    <citation type="journal article" date="2019" name="Int. J. Syst. Evol. Microbiol.">
        <title>The Global Catalogue of Microorganisms (GCM) 10K type strain sequencing project: providing services to taxonomists for standard genome sequencing and annotation.</title>
        <authorList>
            <consortium name="The Broad Institute Genomics Platform"/>
            <consortium name="The Broad Institute Genome Sequencing Center for Infectious Disease"/>
            <person name="Wu L."/>
            <person name="Ma J."/>
        </authorList>
    </citation>
    <scope>NUCLEOTIDE SEQUENCE [LARGE SCALE GENOMIC DNA]</scope>
    <source>
        <strain evidence="12">VKM B-3159</strain>
    </source>
</reference>
<feature type="transmembrane region" description="Helical" evidence="9">
    <location>
        <begin position="20"/>
        <end position="48"/>
    </location>
</feature>
<organism evidence="11 12">
    <name type="scientific">Methylophilus aquaticus</name>
    <dbReference type="NCBI Taxonomy" id="1971610"/>
    <lineage>
        <taxon>Bacteria</taxon>
        <taxon>Pseudomonadati</taxon>
        <taxon>Pseudomonadota</taxon>
        <taxon>Betaproteobacteria</taxon>
        <taxon>Nitrosomonadales</taxon>
        <taxon>Methylophilaceae</taxon>
        <taxon>Methylophilus</taxon>
    </lineage>
</organism>
<dbReference type="EMBL" id="JAVCAP010000002">
    <property type="protein sequence ID" value="MDP8566744.1"/>
    <property type="molecule type" value="Genomic_DNA"/>
</dbReference>
<evidence type="ECO:0000256" key="8">
    <source>
        <dbReference type="ARBA" id="ARBA00023315"/>
    </source>
</evidence>
<dbReference type="InterPro" id="IPR004563">
    <property type="entry name" value="Apolipo_AcylTrfase"/>
</dbReference>
<dbReference type="PANTHER" id="PTHR38686">
    <property type="entry name" value="APOLIPOPROTEIN N-ACYLTRANSFERASE"/>
    <property type="match status" value="1"/>
</dbReference>
<gene>
    <name evidence="9 11" type="primary">lnt</name>
    <name evidence="11" type="ORF">Q9291_02665</name>
</gene>
<dbReference type="RefSeq" id="WP_306388446.1">
    <property type="nucleotide sequence ID" value="NZ_JAVCAP010000002.1"/>
</dbReference>
<dbReference type="InterPro" id="IPR036526">
    <property type="entry name" value="C-N_Hydrolase_sf"/>
</dbReference>
<dbReference type="HAMAP" id="MF_01148">
    <property type="entry name" value="Lnt"/>
    <property type="match status" value="1"/>
</dbReference>
<evidence type="ECO:0000256" key="2">
    <source>
        <dbReference type="ARBA" id="ARBA00010065"/>
    </source>
</evidence>
<feature type="transmembrane region" description="Helical" evidence="9">
    <location>
        <begin position="195"/>
        <end position="214"/>
    </location>
</feature>
<comment type="caution">
    <text evidence="11">The sequence shown here is derived from an EMBL/GenBank/DDBJ whole genome shotgun (WGS) entry which is preliminary data.</text>
</comment>
<keyword evidence="3 9" id="KW-1003">Cell membrane</keyword>
<protein>
    <recommendedName>
        <fullName evidence="9">Apolipoprotein N-acyltransferase</fullName>
        <shortName evidence="9">ALP N-acyltransferase</shortName>
        <ecNumber evidence="9">2.3.1.269</ecNumber>
    </recommendedName>
</protein>
<dbReference type="Proteomes" id="UP001225906">
    <property type="component" value="Unassembled WGS sequence"/>
</dbReference>
<dbReference type="PANTHER" id="PTHR38686:SF1">
    <property type="entry name" value="APOLIPOPROTEIN N-ACYLTRANSFERASE"/>
    <property type="match status" value="1"/>
</dbReference>
<feature type="transmembrane region" description="Helical" evidence="9">
    <location>
        <begin position="122"/>
        <end position="141"/>
    </location>
</feature>
<dbReference type="NCBIfam" id="TIGR00546">
    <property type="entry name" value="lnt"/>
    <property type="match status" value="1"/>
</dbReference>
<dbReference type="SUPFAM" id="SSF56317">
    <property type="entry name" value="Carbon-nitrogen hydrolase"/>
    <property type="match status" value="1"/>
</dbReference>
<keyword evidence="8 9" id="KW-0012">Acyltransferase</keyword>
<keyword evidence="6 9" id="KW-1133">Transmembrane helix</keyword>
<keyword evidence="7 9" id="KW-0472">Membrane</keyword>
<dbReference type="InterPro" id="IPR003010">
    <property type="entry name" value="C-N_Hydrolase"/>
</dbReference>
<dbReference type="EC" id="2.3.1.269" evidence="9"/>
<comment type="catalytic activity">
    <reaction evidence="9">
        <text>N-terminal S-1,2-diacyl-sn-glyceryl-L-cysteinyl-[lipoprotein] + a glycerophospholipid = N-acyl-S-1,2-diacyl-sn-glyceryl-L-cysteinyl-[lipoprotein] + a 2-acyl-sn-glycero-3-phospholipid + H(+)</text>
        <dbReference type="Rhea" id="RHEA:48228"/>
        <dbReference type="Rhea" id="RHEA-COMP:14681"/>
        <dbReference type="Rhea" id="RHEA-COMP:14684"/>
        <dbReference type="ChEBI" id="CHEBI:15378"/>
        <dbReference type="ChEBI" id="CHEBI:136912"/>
        <dbReference type="ChEBI" id="CHEBI:140656"/>
        <dbReference type="ChEBI" id="CHEBI:140657"/>
        <dbReference type="ChEBI" id="CHEBI:140660"/>
        <dbReference type="EC" id="2.3.1.269"/>
    </reaction>
</comment>
<evidence type="ECO:0000256" key="1">
    <source>
        <dbReference type="ARBA" id="ARBA00004651"/>
    </source>
</evidence>
<dbReference type="InterPro" id="IPR045378">
    <property type="entry name" value="LNT_N"/>
</dbReference>
<dbReference type="PROSITE" id="PS50263">
    <property type="entry name" value="CN_HYDROLASE"/>
    <property type="match status" value="1"/>
</dbReference>
<evidence type="ECO:0000313" key="11">
    <source>
        <dbReference type="EMBL" id="MDP8566744.1"/>
    </source>
</evidence>
<keyword evidence="12" id="KW-1185">Reference proteome</keyword>
<evidence type="ECO:0000313" key="12">
    <source>
        <dbReference type="Proteomes" id="UP001225906"/>
    </source>
</evidence>
<evidence type="ECO:0000256" key="3">
    <source>
        <dbReference type="ARBA" id="ARBA00022475"/>
    </source>
</evidence>
<feature type="transmembrane region" description="Helical" evidence="9">
    <location>
        <begin position="60"/>
        <end position="80"/>
    </location>
</feature>
<evidence type="ECO:0000256" key="5">
    <source>
        <dbReference type="ARBA" id="ARBA00022692"/>
    </source>
</evidence>
<name>A0ABT9JQH3_9PROT</name>
<keyword evidence="4 9" id="KW-0808">Transferase</keyword>
<sequence>MKSWLDCLQAAPSWQRAGLAALLGALTVLGFAPYYLTWLPWLSLAVLFVLWHQAAHPKQVFMLGFAFGLGLYCVGIYWIYISLHNFGGMPWWFAGFCTGCLCAFMALFPALAGYLAKRVGSLLWLAPVFWALSDWVRSWIFTGFPWLTLGYSQAPASPLAAYFPVIGVYGVSALTASVAALLATAMLYHQHKIHALLSIFGLFLAGGLLTLVVWSHPVGQPVTVALLQGNISQAIKWSPEHAQHTLQQYMRMVNQTQARLIVLPETALPMLAEQIDSAYLEALKRHATQQQGDLLVGVVASAQGEYFNSALSLGVSPMQAYSKSHLVPFGEYIPLKSMFGWIYRDWLHMPLSDLSRGTSKQPLQIAGQKVGVNICYEDVFGEEIALQLPQAELLVNLSNDAWYGQSFAADQHMQFSQVRAIETGRMVLRSTNTGATAIIDKNGQVLSHVPHDQTAILEGEAQSYQGMTLYVRWGNWAFLCLSGLGLWWGWLRRR</sequence>
<feature type="transmembrane region" description="Helical" evidence="9">
    <location>
        <begin position="92"/>
        <end position="115"/>
    </location>
</feature>
<feature type="domain" description="CN hydrolase" evidence="10">
    <location>
        <begin position="227"/>
        <end position="463"/>
    </location>
</feature>
<evidence type="ECO:0000256" key="6">
    <source>
        <dbReference type="ARBA" id="ARBA00022989"/>
    </source>
</evidence>
<proteinExistence type="inferred from homology"/>
<evidence type="ECO:0000256" key="4">
    <source>
        <dbReference type="ARBA" id="ARBA00022679"/>
    </source>
</evidence>
<evidence type="ECO:0000259" key="10">
    <source>
        <dbReference type="PROSITE" id="PS50263"/>
    </source>
</evidence>
<dbReference type="Gene3D" id="3.60.110.10">
    <property type="entry name" value="Carbon-nitrogen hydrolase"/>
    <property type="match status" value="1"/>
</dbReference>
<dbReference type="CDD" id="cd07571">
    <property type="entry name" value="ALP_N-acyl_transferase"/>
    <property type="match status" value="1"/>
</dbReference>
<evidence type="ECO:0000256" key="7">
    <source>
        <dbReference type="ARBA" id="ARBA00023136"/>
    </source>
</evidence>
<comment type="similarity">
    <text evidence="2 9">Belongs to the CN hydrolase family. Apolipoprotein N-acyltransferase subfamily.</text>
</comment>
<comment type="pathway">
    <text evidence="9">Protein modification; lipoprotein biosynthesis (N-acyl transfer).</text>
</comment>
<feature type="transmembrane region" description="Helical" evidence="9">
    <location>
        <begin position="161"/>
        <end position="188"/>
    </location>
</feature>
<keyword evidence="5 9" id="KW-0812">Transmembrane</keyword>
<feature type="transmembrane region" description="Helical" evidence="9">
    <location>
        <begin position="473"/>
        <end position="491"/>
    </location>
</feature>
<evidence type="ECO:0000256" key="9">
    <source>
        <dbReference type="HAMAP-Rule" id="MF_01148"/>
    </source>
</evidence>
<comment type="function">
    <text evidence="9">Catalyzes the phospholipid dependent N-acylation of the N-terminal cysteine of apolipoprotein, the last step in lipoprotein maturation.</text>
</comment>
<comment type="subcellular location">
    <subcellularLocation>
        <location evidence="1 9">Cell membrane</location>
        <topology evidence="1 9">Multi-pass membrane protein</topology>
    </subcellularLocation>
</comment>